<keyword evidence="8" id="KW-1185">Reference proteome</keyword>
<dbReference type="AlphaFoldDB" id="I6Z6T3"/>
<dbReference type="Pfam" id="PF03631">
    <property type="entry name" value="Virul_fac_BrkB"/>
    <property type="match status" value="1"/>
</dbReference>
<dbReference type="Proteomes" id="UP000009011">
    <property type="component" value="Chromosome"/>
</dbReference>
<comment type="subcellular location">
    <subcellularLocation>
        <location evidence="1">Cell membrane</location>
        <topology evidence="1">Multi-pass membrane protein</topology>
    </subcellularLocation>
</comment>
<dbReference type="PANTHER" id="PTHR30213:SF0">
    <property type="entry name" value="UPF0761 MEMBRANE PROTEIN YIHY"/>
    <property type="match status" value="1"/>
</dbReference>
<dbReference type="GO" id="GO:0005886">
    <property type="term" value="C:plasma membrane"/>
    <property type="evidence" value="ECO:0007669"/>
    <property type="project" value="UniProtKB-SubCell"/>
</dbReference>
<protein>
    <submittedName>
        <fullName evidence="7">Ribonuclease BN</fullName>
    </submittedName>
</protein>
<evidence type="ECO:0000256" key="2">
    <source>
        <dbReference type="ARBA" id="ARBA00022475"/>
    </source>
</evidence>
<dbReference type="EMBL" id="CP003557">
    <property type="protein sequence ID" value="AFN74870.1"/>
    <property type="molecule type" value="Genomic_DNA"/>
</dbReference>
<keyword evidence="2" id="KW-1003">Cell membrane</keyword>
<feature type="transmembrane region" description="Helical" evidence="6">
    <location>
        <begin position="104"/>
        <end position="128"/>
    </location>
</feature>
<dbReference type="InterPro" id="IPR017039">
    <property type="entry name" value="Virul_fac_BrkB"/>
</dbReference>
<dbReference type="PANTHER" id="PTHR30213">
    <property type="entry name" value="INNER MEMBRANE PROTEIN YHJD"/>
    <property type="match status" value="1"/>
</dbReference>
<keyword evidence="3 6" id="KW-0812">Transmembrane</keyword>
<dbReference type="KEGG" id="mro:MROS_1636"/>
<dbReference type="PIRSF" id="PIRSF035875">
    <property type="entry name" value="RNase_BN"/>
    <property type="match status" value="1"/>
</dbReference>
<evidence type="ECO:0000313" key="8">
    <source>
        <dbReference type="Proteomes" id="UP000009011"/>
    </source>
</evidence>
<dbReference type="HOGENOM" id="CLU_062623_0_0_10"/>
<feature type="transmembrane region" description="Helical" evidence="6">
    <location>
        <begin position="148"/>
        <end position="172"/>
    </location>
</feature>
<name>I6Z6T3_MELRP</name>
<dbReference type="STRING" id="1191523.MROS_1636"/>
<keyword evidence="4 6" id="KW-1133">Transmembrane helix</keyword>
<evidence type="ECO:0000256" key="4">
    <source>
        <dbReference type="ARBA" id="ARBA00022989"/>
    </source>
</evidence>
<feature type="transmembrane region" description="Helical" evidence="6">
    <location>
        <begin position="222"/>
        <end position="245"/>
    </location>
</feature>
<evidence type="ECO:0000313" key="7">
    <source>
        <dbReference type="EMBL" id="AFN74870.1"/>
    </source>
</evidence>
<reference evidence="7 8" key="1">
    <citation type="journal article" date="2013" name="PLoS ONE">
        <title>Genomic analysis of Melioribacter roseus, facultatively anaerobic organotrophic bacterium representing a novel deep lineage within Bacteriodetes/Chlorobi group.</title>
        <authorList>
            <person name="Kadnikov V.V."/>
            <person name="Mardanov A.V."/>
            <person name="Podosokorskaya O.A."/>
            <person name="Gavrilov S.N."/>
            <person name="Kublanov I.V."/>
            <person name="Beletsky A.V."/>
            <person name="Bonch-Osmolovskaya E.A."/>
            <person name="Ravin N.V."/>
        </authorList>
    </citation>
    <scope>NUCLEOTIDE SEQUENCE [LARGE SCALE GENOMIC DNA]</scope>
    <source>
        <strain evidence="8">JCM 17771 / P3M-2</strain>
    </source>
</reference>
<evidence type="ECO:0000256" key="6">
    <source>
        <dbReference type="SAM" id="Phobius"/>
    </source>
</evidence>
<feature type="transmembrane region" description="Helical" evidence="6">
    <location>
        <begin position="31"/>
        <end position="57"/>
    </location>
</feature>
<dbReference type="RefSeq" id="WP_014856304.1">
    <property type="nucleotide sequence ID" value="NC_018178.1"/>
</dbReference>
<proteinExistence type="predicted"/>
<dbReference type="eggNOG" id="COG1295">
    <property type="taxonomic scope" value="Bacteria"/>
</dbReference>
<gene>
    <name evidence="7" type="ordered locus">MROS_1636</name>
</gene>
<evidence type="ECO:0000256" key="1">
    <source>
        <dbReference type="ARBA" id="ARBA00004651"/>
    </source>
</evidence>
<accession>I6Z6T3</accession>
<dbReference type="OrthoDB" id="9797028at2"/>
<organism evidence="7 8">
    <name type="scientific">Melioribacter roseus (strain DSM 23840 / JCM 17771 / VKM B-2668 / P3M-2)</name>
    <dbReference type="NCBI Taxonomy" id="1191523"/>
    <lineage>
        <taxon>Bacteria</taxon>
        <taxon>Pseudomonadati</taxon>
        <taxon>Ignavibacteriota</taxon>
        <taxon>Ignavibacteria</taxon>
        <taxon>Ignavibacteriales</taxon>
        <taxon>Melioribacteraceae</taxon>
        <taxon>Melioribacter</taxon>
    </lineage>
</organism>
<feature type="transmembrane region" description="Helical" evidence="6">
    <location>
        <begin position="257"/>
        <end position="279"/>
    </location>
</feature>
<evidence type="ECO:0000256" key="5">
    <source>
        <dbReference type="ARBA" id="ARBA00023136"/>
    </source>
</evidence>
<sequence>MNKLFQRANNVLKVLKYYLSGLYHRIEEHNLFLSGAGIAYSLLLSMIPLILLIFSLLGNVFDTARLERIINQIIQLLLPYKQYADYAKDVISRRLPQVIEYKTLAGYLGLIGLIVTSTWIFSSLRTILNQIFHTKIEKHALIGFLRDIGMVILVVVFISLSTLVFPILNIIVENAQNSNVISYVEIAKVWNIAVWIISLIVMLFLFFLLYYLIPYEQLPKRVALASALSTTVLWELARSLFGYYIRNFLNTNPFYGAFVLFVVILLWIFYSSCIFIAGAEIGQLYRERMNEKTS</sequence>
<keyword evidence="5 6" id="KW-0472">Membrane</keyword>
<dbReference type="NCBIfam" id="TIGR00765">
    <property type="entry name" value="yihY_not_rbn"/>
    <property type="match status" value="1"/>
</dbReference>
<feature type="transmembrane region" description="Helical" evidence="6">
    <location>
        <begin position="192"/>
        <end position="213"/>
    </location>
</feature>
<evidence type="ECO:0000256" key="3">
    <source>
        <dbReference type="ARBA" id="ARBA00022692"/>
    </source>
</evidence>